<gene>
    <name evidence="1" type="ORF">SAMN05421813_1293</name>
</gene>
<dbReference type="Proteomes" id="UP000199226">
    <property type="component" value="Unassembled WGS sequence"/>
</dbReference>
<accession>A0A1G9X6M8</accession>
<dbReference type="PANTHER" id="PTHR10668">
    <property type="entry name" value="PHYTOENE DEHYDROGENASE"/>
    <property type="match status" value="1"/>
</dbReference>
<dbReference type="STRING" id="990371.SAMN05421813_1293"/>
<dbReference type="AlphaFoldDB" id="A0A1G9X6M8"/>
<dbReference type="SUPFAM" id="SSF51905">
    <property type="entry name" value="FAD/NAD(P)-binding domain"/>
    <property type="match status" value="1"/>
</dbReference>
<evidence type="ECO:0000313" key="2">
    <source>
        <dbReference type="Proteomes" id="UP000199226"/>
    </source>
</evidence>
<dbReference type="RefSeq" id="WP_090706394.1">
    <property type="nucleotide sequence ID" value="NZ_FNHH01000029.1"/>
</dbReference>
<dbReference type="PANTHER" id="PTHR10668:SF105">
    <property type="entry name" value="DEHYDROGENASE-RELATED"/>
    <property type="match status" value="1"/>
</dbReference>
<dbReference type="PRINTS" id="PR00469">
    <property type="entry name" value="PNDRDTASEII"/>
</dbReference>
<keyword evidence="2" id="KW-1185">Reference proteome</keyword>
<organism evidence="1 2">
    <name type="scientific">Daejeonella rubra</name>
    <dbReference type="NCBI Taxonomy" id="990371"/>
    <lineage>
        <taxon>Bacteria</taxon>
        <taxon>Pseudomonadati</taxon>
        <taxon>Bacteroidota</taxon>
        <taxon>Sphingobacteriia</taxon>
        <taxon>Sphingobacteriales</taxon>
        <taxon>Sphingobacteriaceae</taxon>
        <taxon>Daejeonella</taxon>
    </lineage>
</organism>
<reference evidence="2" key="1">
    <citation type="submission" date="2016-10" db="EMBL/GenBank/DDBJ databases">
        <authorList>
            <person name="Varghese N."/>
            <person name="Submissions S."/>
        </authorList>
    </citation>
    <scope>NUCLEOTIDE SEQUENCE [LARGE SCALE GENOMIC DNA]</scope>
    <source>
        <strain evidence="2">DSM 24536</strain>
    </source>
</reference>
<sequence length="479" mass="51337">MKNPEYDAVVIGSGPNGLSAAITLQQAGLTVLILEAKQTIGGGLRSEELTLPGFIHDVCSAIHPLAAGSPFFNSLPLEQFGLEFIYPEIAAAHPFDGGTEAVLKGSVEETASKLGIDTESYLELLAPLVRNWTDLAPDILAPLHYPKYPLAMVSFGLNALKSASFLAKRFKSKEAKGLWAGMAAHSMQSLSNSTSAAAGLVLLATGHAKGWPVPKGGSKNIAQALASYFISIGGKIETGAHVKSMSDIPSSRTLLFDLTPKQILEIAGEHFSSIYKWQLKRYRYGMGVFKIDWALDGPIPFTASGCLRAGTVHLGNTFEEIAGGEQMTSKGKHPEKPFVLMAQQSIVDPSRAPQGKHTAWGYCHVPNGSEKDMTAAIEKQVERFAPGFRDLILAKHTMNTKEIEVYNPNYIGGDINGGVIDMGQLFTRPALRTSPYRTSAKGIYICSSSTPPGGGVHGMCGYRAAKQSLKDVFNIDIAL</sequence>
<dbReference type="InterPro" id="IPR036188">
    <property type="entry name" value="FAD/NAD-bd_sf"/>
</dbReference>
<dbReference type="EMBL" id="FNHH01000029">
    <property type="protein sequence ID" value="SDM92414.1"/>
    <property type="molecule type" value="Genomic_DNA"/>
</dbReference>
<dbReference type="Gene3D" id="3.50.50.60">
    <property type="entry name" value="FAD/NAD(P)-binding domain"/>
    <property type="match status" value="2"/>
</dbReference>
<name>A0A1G9X6M8_9SPHI</name>
<protein>
    <submittedName>
        <fullName evidence="1">Phytoene dehydrogenase-related protein</fullName>
    </submittedName>
</protein>
<dbReference type="OrthoDB" id="833207at2"/>
<dbReference type="PRINTS" id="PR00368">
    <property type="entry name" value="FADPNR"/>
</dbReference>
<dbReference type="Pfam" id="PF13450">
    <property type="entry name" value="NAD_binding_8"/>
    <property type="match status" value="1"/>
</dbReference>
<proteinExistence type="predicted"/>
<evidence type="ECO:0000313" key="1">
    <source>
        <dbReference type="EMBL" id="SDM92414.1"/>
    </source>
</evidence>